<dbReference type="Proteomes" id="UP001341840">
    <property type="component" value="Unassembled WGS sequence"/>
</dbReference>
<evidence type="ECO:0000313" key="3">
    <source>
        <dbReference type="Proteomes" id="UP001341840"/>
    </source>
</evidence>
<feature type="non-terminal residue" evidence="2">
    <location>
        <position position="373"/>
    </location>
</feature>
<sequence>MVKKKSCQNVRNPRVLSPAERELYGWVDAEVFTQSSVLAPEDLPEFRREVGLARDLASEGDFVLEAAGPSDRLPFQALEDEAPFLWVYSELFTRLGVRFPLSDFQREVLTRCQVAVSQLHLNGWGFLRTFERVCLHFGFRPSWRIFLFTYHLHAPPPGNGFLSFRAYQGRRLFDAFEESIQEFKWHYFKVLPRPGTRPFWIDDEGRPHPWVYWNPEARECRVMALDPLETLAFDFLQSLPAASVPVPAVPAVLNPPPAATDKGRSSKDPVGKPFPVQGEEGGKEDPSADLKRKGRKRKAPGTAAEEAALGADAAWVHGVSPVERAFPESYNFRGALDAGLTNNATRQILGPLVPEQLLGTAQHLACQLTACLQ</sequence>
<accession>A0ABU6ZYC4</accession>
<evidence type="ECO:0000313" key="2">
    <source>
        <dbReference type="EMBL" id="MED6226920.1"/>
    </source>
</evidence>
<proteinExistence type="predicted"/>
<reference evidence="2 3" key="1">
    <citation type="journal article" date="2023" name="Plants (Basel)">
        <title>Bridging the Gap: Combining Genomics and Transcriptomics Approaches to Understand Stylosanthes scabra, an Orphan Legume from the Brazilian Caatinga.</title>
        <authorList>
            <person name="Ferreira-Neto J.R.C."/>
            <person name="da Silva M.D."/>
            <person name="Binneck E."/>
            <person name="de Melo N.F."/>
            <person name="da Silva R.H."/>
            <person name="de Melo A.L.T.M."/>
            <person name="Pandolfi V."/>
            <person name="Bustamante F.O."/>
            <person name="Brasileiro-Vidal A.C."/>
            <person name="Benko-Iseppon A.M."/>
        </authorList>
    </citation>
    <scope>NUCLEOTIDE SEQUENCE [LARGE SCALE GENOMIC DNA]</scope>
    <source>
        <tissue evidence="2">Leaves</tissue>
    </source>
</reference>
<comment type="caution">
    <text evidence="2">The sequence shown here is derived from an EMBL/GenBank/DDBJ whole genome shotgun (WGS) entry which is preliminary data.</text>
</comment>
<organism evidence="2 3">
    <name type="scientific">Stylosanthes scabra</name>
    <dbReference type="NCBI Taxonomy" id="79078"/>
    <lineage>
        <taxon>Eukaryota</taxon>
        <taxon>Viridiplantae</taxon>
        <taxon>Streptophyta</taxon>
        <taxon>Embryophyta</taxon>
        <taxon>Tracheophyta</taxon>
        <taxon>Spermatophyta</taxon>
        <taxon>Magnoliopsida</taxon>
        <taxon>eudicotyledons</taxon>
        <taxon>Gunneridae</taxon>
        <taxon>Pentapetalae</taxon>
        <taxon>rosids</taxon>
        <taxon>fabids</taxon>
        <taxon>Fabales</taxon>
        <taxon>Fabaceae</taxon>
        <taxon>Papilionoideae</taxon>
        <taxon>50 kb inversion clade</taxon>
        <taxon>dalbergioids sensu lato</taxon>
        <taxon>Dalbergieae</taxon>
        <taxon>Pterocarpus clade</taxon>
        <taxon>Stylosanthes</taxon>
    </lineage>
</organism>
<dbReference type="EMBL" id="JASCZI010276963">
    <property type="protein sequence ID" value="MED6226920.1"/>
    <property type="molecule type" value="Genomic_DNA"/>
</dbReference>
<evidence type="ECO:0008006" key="4">
    <source>
        <dbReference type="Google" id="ProtNLM"/>
    </source>
</evidence>
<feature type="compositionally biased region" description="Basic and acidic residues" evidence="1">
    <location>
        <begin position="261"/>
        <end position="270"/>
    </location>
</feature>
<feature type="compositionally biased region" description="Basic and acidic residues" evidence="1">
    <location>
        <begin position="280"/>
        <end position="291"/>
    </location>
</feature>
<keyword evidence="3" id="KW-1185">Reference proteome</keyword>
<evidence type="ECO:0000256" key="1">
    <source>
        <dbReference type="SAM" id="MobiDB-lite"/>
    </source>
</evidence>
<name>A0ABU6ZYC4_9FABA</name>
<protein>
    <recommendedName>
        <fullName evidence="4">Transposase (Putative), gypsy type</fullName>
    </recommendedName>
</protein>
<feature type="region of interest" description="Disordered" evidence="1">
    <location>
        <begin position="255"/>
        <end position="305"/>
    </location>
</feature>
<gene>
    <name evidence="2" type="ORF">PIB30_108552</name>
</gene>